<reference evidence="1 2" key="1">
    <citation type="journal article" date="2022" name="Hortic Res">
        <title>A haplotype resolved chromosomal level avocado genome allows analysis of novel avocado genes.</title>
        <authorList>
            <person name="Nath O."/>
            <person name="Fletcher S.J."/>
            <person name="Hayward A."/>
            <person name="Shaw L.M."/>
            <person name="Masouleh A.K."/>
            <person name="Furtado A."/>
            <person name="Henry R.J."/>
            <person name="Mitter N."/>
        </authorList>
    </citation>
    <scope>NUCLEOTIDE SEQUENCE [LARGE SCALE GENOMIC DNA]</scope>
    <source>
        <strain evidence="2">cv. Hass</strain>
    </source>
</reference>
<evidence type="ECO:0000313" key="1">
    <source>
        <dbReference type="EMBL" id="KAJ8646176.1"/>
    </source>
</evidence>
<protein>
    <submittedName>
        <fullName evidence="1">Uncharacterized protein</fullName>
    </submittedName>
</protein>
<comment type="caution">
    <text evidence="1">The sequence shown here is derived from an EMBL/GenBank/DDBJ whole genome shotgun (WGS) entry which is preliminary data.</text>
</comment>
<organism evidence="1 2">
    <name type="scientific">Persea americana</name>
    <name type="common">Avocado</name>
    <dbReference type="NCBI Taxonomy" id="3435"/>
    <lineage>
        <taxon>Eukaryota</taxon>
        <taxon>Viridiplantae</taxon>
        <taxon>Streptophyta</taxon>
        <taxon>Embryophyta</taxon>
        <taxon>Tracheophyta</taxon>
        <taxon>Spermatophyta</taxon>
        <taxon>Magnoliopsida</taxon>
        <taxon>Magnoliidae</taxon>
        <taxon>Laurales</taxon>
        <taxon>Lauraceae</taxon>
        <taxon>Persea</taxon>
    </lineage>
</organism>
<sequence length="82" mass="9364">MEKILSIGAIGDDDDCDGGHVFIAAQDMEKRKKKRYTILTVHFVVFIMCPMGNLNTKHLAYEHVKTLRKAQTQLCSFDVYKS</sequence>
<dbReference type="Proteomes" id="UP001234297">
    <property type="component" value="Chromosome 2"/>
</dbReference>
<keyword evidence="2" id="KW-1185">Reference proteome</keyword>
<accession>A0ACC2ML96</accession>
<dbReference type="EMBL" id="CM056810">
    <property type="protein sequence ID" value="KAJ8646176.1"/>
    <property type="molecule type" value="Genomic_DNA"/>
</dbReference>
<name>A0ACC2ML96_PERAE</name>
<proteinExistence type="predicted"/>
<gene>
    <name evidence="1" type="ORF">MRB53_007924</name>
</gene>
<evidence type="ECO:0000313" key="2">
    <source>
        <dbReference type="Proteomes" id="UP001234297"/>
    </source>
</evidence>